<dbReference type="OrthoDB" id="2432893at2759"/>
<dbReference type="Proteomes" id="UP000726737">
    <property type="component" value="Unassembled WGS sequence"/>
</dbReference>
<evidence type="ECO:0000313" key="3">
    <source>
        <dbReference type="EMBL" id="KAG0260054.1"/>
    </source>
</evidence>
<feature type="chain" id="PRO_5040501627" evidence="2">
    <location>
        <begin position="20"/>
        <end position="266"/>
    </location>
</feature>
<evidence type="ECO:0000313" key="4">
    <source>
        <dbReference type="Proteomes" id="UP000726737"/>
    </source>
</evidence>
<dbReference type="AlphaFoldDB" id="A0A9P6U560"/>
<gene>
    <name evidence="3" type="ORF">BG011_002163</name>
</gene>
<comment type="caution">
    <text evidence="3">The sequence shown here is derived from an EMBL/GenBank/DDBJ whole genome shotgun (WGS) entry which is preliminary data.</text>
</comment>
<dbReference type="EMBL" id="JAAAJA010000166">
    <property type="protein sequence ID" value="KAG0260054.1"/>
    <property type="molecule type" value="Genomic_DNA"/>
</dbReference>
<feature type="region of interest" description="Disordered" evidence="1">
    <location>
        <begin position="135"/>
        <end position="245"/>
    </location>
</feature>
<protein>
    <submittedName>
        <fullName evidence="3">Uncharacterized protein</fullName>
    </submittedName>
</protein>
<accession>A0A9P6U560</accession>
<name>A0A9P6U560_9FUNG</name>
<organism evidence="3 4">
    <name type="scientific">Mortierella polycephala</name>
    <dbReference type="NCBI Taxonomy" id="41804"/>
    <lineage>
        <taxon>Eukaryota</taxon>
        <taxon>Fungi</taxon>
        <taxon>Fungi incertae sedis</taxon>
        <taxon>Mucoromycota</taxon>
        <taxon>Mortierellomycotina</taxon>
        <taxon>Mortierellomycetes</taxon>
        <taxon>Mortierellales</taxon>
        <taxon>Mortierellaceae</taxon>
        <taxon>Mortierella</taxon>
    </lineage>
</organism>
<evidence type="ECO:0000256" key="1">
    <source>
        <dbReference type="SAM" id="MobiDB-lite"/>
    </source>
</evidence>
<reference evidence="3" key="1">
    <citation type="journal article" date="2020" name="Fungal Divers.">
        <title>Resolving the Mortierellaceae phylogeny through synthesis of multi-gene phylogenetics and phylogenomics.</title>
        <authorList>
            <person name="Vandepol N."/>
            <person name="Liber J."/>
            <person name="Desiro A."/>
            <person name="Na H."/>
            <person name="Kennedy M."/>
            <person name="Barry K."/>
            <person name="Grigoriev I.V."/>
            <person name="Miller A.N."/>
            <person name="O'Donnell K."/>
            <person name="Stajich J.E."/>
            <person name="Bonito G."/>
        </authorList>
    </citation>
    <scope>NUCLEOTIDE SEQUENCE</scope>
    <source>
        <strain evidence="3">KOD948</strain>
    </source>
</reference>
<evidence type="ECO:0000256" key="2">
    <source>
        <dbReference type="SAM" id="SignalP"/>
    </source>
</evidence>
<feature type="compositionally biased region" description="Basic and acidic residues" evidence="1">
    <location>
        <begin position="225"/>
        <end position="245"/>
    </location>
</feature>
<feature type="compositionally biased region" description="Basic and acidic residues" evidence="1">
    <location>
        <begin position="148"/>
        <end position="162"/>
    </location>
</feature>
<sequence>MKLLRNFTIVVVLVSSAVATMTPLQFMNDPKIRSEGVEAYTNLQDPLSVMSPLKLPVLGNIVQIVSHVGDADWSRFEAAKHTAIEEHGVHALATAANLTDIDACCAALIVKTIYDTVFNLPAASKETIVARKKEAEEAASPKAEVAVEDPKKQAEDTAEKGSETVQKGFKAPKEASKKVTGQVKQGADAAEENGNEAAEKVGKMAKGTQKETAGAESRSRTSPKKVNDAGEKAAEETKKKAGDLRQKIAEKAEKVADKVEDVKQEL</sequence>
<feature type="signal peptide" evidence="2">
    <location>
        <begin position="1"/>
        <end position="19"/>
    </location>
</feature>
<proteinExistence type="predicted"/>
<keyword evidence="2" id="KW-0732">Signal</keyword>
<keyword evidence="4" id="KW-1185">Reference proteome</keyword>